<dbReference type="EMBL" id="DF849177">
    <property type="protein sequence ID" value="GAT55909.1"/>
    <property type="molecule type" value="Genomic_DNA"/>
</dbReference>
<evidence type="ECO:0000313" key="2">
    <source>
        <dbReference type="Proteomes" id="UP000815677"/>
    </source>
</evidence>
<name>A0ABQ0LXY5_MYCCL</name>
<keyword evidence="2" id="KW-1185">Reference proteome</keyword>
<sequence length="190" mass="20015">MDSARTLSADAAPPTSAATDSSTAWLDALLTTAHQLKAPDHLPSAGHLFDVVKRLLQTVKNLKHPHEAKNICYAIVETAAVVQVTKAGMPDTRRLLSGFEQILGQIENVFGKLPSKQPSLKQRARNLFDICDNLSRQCDATSIQMLLQGGIGGSGGTGHFGGSGGDGQGPTLHLTAMHATIYASEGISNC</sequence>
<gene>
    <name evidence="1" type="ORF">MCHLO_12625</name>
</gene>
<reference evidence="1" key="1">
    <citation type="submission" date="2014-09" db="EMBL/GenBank/DDBJ databases">
        <title>Genome sequence of the luminous mushroom Mycena chlorophos for searching fungal bioluminescence genes.</title>
        <authorList>
            <person name="Tanaka Y."/>
            <person name="Kasuga D."/>
            <person name="Oba Y."/>
            <person name="Hase S."/>
            <person name="Sato K."/>
            <person name="Oba Y."/>
            <person name="Sakakibara Y."/>
        </authorList>
    </citation>
    <scope>NUCLEOTIDE SEQUENCE</scope>
</reference>
<organism evidence="1 2">
    <name type="scientific">Mycena chlorophos</name>
    <name type="common">Agaric fungus</name>
    <name type="synonym">Agaricus chlorophos</name>
    <dbReference type="NCBI Taxonomy" id="658473"/>
    <lineage>
        <taxon>Eukaryota</taxon>
        <taxon>Fungi</taxon>
        <taxon>Dikarya</taxon>
        <taxon>Basidiomycota</taxon>
        <taxon>Agaricomycotina</taxon>
        <taxon>Agaricomycetes</taxon>
        <taxon>Agaricomycetidae</taxon>
        <taxon>Agaricales</taxon>
        <taxon>Marasmiineae</taxon>
        <taxon>Mycenaceae</taxon>
        <taxon>Mycena</taxon>
    </lineage>
</organism>
<protein>
    <submittedName>
        <fullName evidence="1">Uncharacterized protein</fullName>
    </submittedName>
</protein>
<dbReference type="Proteomes" id="UP000815677">
    <property type="component" value="Unassembled WGS sequence"/>
</dbReference>
<evidence type="ECO:0000313" key="1">
    <source>
        <dbReference type="EMBL" id="GAT55909.1"/>
    </source>
</evidence>
<accession>A0ABQ0LXY5</accession>
<proteinExistence type="predicted"/>